<gene>
    <name evidence="2" type="ORF">NDU88_004477</name>
</gene>
<dbReference type="AlphaFoldDB" id="A0AAV7M6F6"/>
<evidence type="ECO:0000256" key="1">
    <source>
        <dbReference type="SAM" id="MobiDB-lite"/>
    </source>
</evidence>
<dbReference type="EMBL" id="JANPWB010000014">
    <property type="protein sequence ID" value="KAJ1099376.1"/>
    <property type="molecule type" value="Genomic_DNA"/>
</dbReference>
<proteinExistence type="predicted"/>
<feature type="region of interest" description="Disordered" evidence="1">
    <location>
        <begin position="1"/>
        <end position="94"/>
    </location>
</feature>
<keyword evidence="3" id="KW-1185">Reference proteome</keyword>
<comment type="caution">
    <text evidence="2">The sequence shown here is derived from an EMBL/GenBank/DDBJ whole genome shotgun (WGS) entry which is preliminary data.</text>
</comment>
<organism evidence="2 3">
    <name type="scientific">Pleurodeles waltl</name>
    <name type="common">Iberian ribbed newt</name>
    <dbReference type="NCBI Taxonomy" id="8319"/>
    <lineage>
        <taxon>Eukaryota</taxon>
        <taxon>Metazoa</taxon>
        <taxon>Chordata</taxon>
        <taxon>Craniata</taxon>
        <taxon>Vertebrata</taxon>
        <taxon>Euteleostomi</taxon>
        <taxon>Amphibia</taxon>
        <taxon>Batrachia</taxon>
        <taxon>Caudata</taxon>
        <taxon>Salamandroidea</taxon>
        <taxon>Salamandridae</taxon>
        <taxon>Pleurodelinae</taxon>
        <taxon>Pleurodeles</taxon>
    </lineage>
</organism>
<accession>A0AAV7M6F6</accession>
<feature type="compositionally biased region" description="Polar residues" evidence="1">
    <location>
        <begin position="1"/>
        <end position="16"/>
    </location>
</feature>
<dbReference type="Proteomes" id="UP001066276">
    <property type="component" value="Chromosome 10"/>
</dbReference>
<reference evidence="2" key="1">
    <citation type="journal article" date="2022" name="bioRxiv">
        <title>Sequencing and chromosome-scale assembly of the giantPleurodeles waltlgenome.</title>
        <authorList>
            <person name="Brown T."/>
            <person name="Elewa A."/>
            <person name="Iarovenko S."/>
            <person name="Subramanian E."/>
            <person name="Araus A.J."/>
            <person name="Petzold A."/>
            <person name="Susuki M."/>
            <person name="Suzuki K.-i.T."/>
            <person name="Hayashi T."/>
            <person name="Toyoda A."/>
            <person name="Oliveira C."/>
            <person name="Osipova E."/>
            <person name="Leigh N.D."/>
            <person name="Simon A."/>
            <person name="Yun M.H."/>
        </authorList>
    </citation>
    <scope>NUCLEOTIDE SEQUENCE</scope>
    <source>
        <strain evidence="2">20211129_DDA</strain>
        <tissue evidence="2">Liver</tissue>
    </source>
</reference>
<name>A0AAV7M6F6_PLEWA</name>
<feature type="compositionally biased region" description="Polar residues" evidence="1">
    <location>
        <begin position="29"/>
        <end position="52"/>
    </location>
</feature>
<evidence type="ECO:0000313" key="3">
    <source>
        <dbReference type="Proteomes" id="UP001066276"/>
    </source>
</evidence>
<sequence length="94" mass="9861">MFESTTPKGNQGLRTDTASHNRTLDPAIKSTQSEQAQNEPSGAAGTDSSLDASLTGELIELADTAIGDSSVTHNKDQHYGTPGTITANNISTWQ</sequence>
<feature type="compositionally biased region" description="Polar residues" evidence="1">
    <location>
        <begin position="83"/>
        <end position="94"/>
    </location>
</feature>
<evidence type="ECO:0000313" key="2">
    <source>
        <dbReference type="EMBL" id="KAJ1099376.1"/>
    </source>
</evidence>
<protein>
    <submittedName>
        <fullName evidence="2">Uncharacterized protein</fullName>
    </submittedName>
</protein>